<organism evidence="3 4">
    <name type="scientific">Sulfobacillus acidophilus</name>
    <dbReference type="NCBI Taxonomy" id="53633"/>
    <lineage>
        <taxon>Bacteria</taxon>
        <taxon>Bacillati</taxon>
        <taxon>Bacillota</taxon>
        <taxon>Clostridia</taxon>
        <taxon>Eubacteriales</taxon>
        <taxon>Clostridiales Family XVII. Incertae Sedis</taxon>
        <taxon>Sulfobacillus</taxon>
    </lineage>
</organism>
<dbReference type="EMBL" id="JAFITA010000020">
    <property type="protein sequence ID" value="MBN4077485.1"/>
    <property type="molecule type" value="Genomic_DNA"/>
</dbReference>
<dbReference type="PANTHER" id="PTHR33055">
    <property type="entry name" value="TRANSPOSASE FOR INSERTION SEQUENCE ELEMENT IS1111A"/>
    <property type="match status" value="1"/>
</dbReference>
<evidence type="ECO:0000313" key="4">
    <source>
        <dbReference type="Proteomes" id="UP000765003"/>
    </source>
</evidence>
<dbReference type="InterPro" id="IPR047650">
    <property type="entry name" value="Transpos_IS110"/>
</dbReference>
<proteinExistence type="predicted"/>
<evidence type="ECO:0000313" key="3">
    <source>
        <dbReference type="EMBL" id="MBN4077485.1"/>
    </source>
</evidence>
<dbReference type="PANTHER" id="PTHR33055:SF3">
    <property type="entry name" value="PUTATIVE TRANSPOSASE FOR IS117-RELATED"/>
    <property type="match status" value="1"/>
</dbReference>
<accession>A0ABS3AWL4</accession>
<gene>
    <name evidence="3" type="ORF">JYT19_01085</name>
</gene>
<dbReference type="Proteomes" id="UP000765003">
    <property type="component" value="Unassembled WGS sequence"/>
</dbReference>
<name>A0ABS3AWL4_9FIRM</name>
<keyword evidence="4" id="KW-1185">Reference proteome</keyword>
<sequence>MASYAGLTPRHKQSGTSIKGRTSISKKGNLTLRKAMFMPALVAIKYNPILKDFYLKLLERGKSKMCGIVAVMRKLLHIIFGVLINKQAFAAAILT</sequence>
<feature type="domain" description="Transposase IS116/IS110/IS902 C-terminal" evidence="2">
    <location>
        <begin position="1"/>
        <end position="54"/>
    </location>
</feature>
<dbReference type="InterPro" id="IPR003346">
    <property type="entry name" value="Transposase_20"/>
</dbReference>
<comment type="caution">
    <text evidence="3">The sequence shown here is derived from an EMBL/GenBank/DDBJ whole genome shotgun (WGS) entry which is preliminary data.</text>
</comment>
<evidence type="ECO:0000259" key="2">
    <source>
        <dbReference type="Pfam" id="PF02371"/>
    </source>
</evidence>
<dbReference type="Pfam" id="PF02371">
    <property type="entry name" value="Transposase_20"/>
    <property type="match status" value="1"/>
</dbReference>
<reference evidence="3" key="1">
    <citation type="submission" date="2021-02" db="EMBL/GenBank/DDBJ databases">
        <title>Activity-based single-cell genomes from oceanic crustal fluid captures similar information to metagenomic and metatranscriptomic surveys with orders of magnitude less sampling.</title>
        <authorList>
            <person name="D'Angelo T.S."/>
            <person name="Orcutt B.N."/>
        </authorList>
    </citation>
    <scope>NUCLEOTIDE SEQUENCE [LARGE SCALE GENOMIC DNA]</scope>
    <source>
        <strain evidence="3">AH-315-E05</strain>
    </source>
</reference>
<feature type="region of interest" description="Disordered" evidence="1">
    <location>
        <begin position="1"/>
        <end position="22"/>
    </location>
</feature>
<evidence type="ECO:0000256" key="1">
    <source>
        <dbReference type="SAM" id="MobiDB-lite"/>
    </source>
</evidence>
<protein>
    <submittedName>
        <fullName evidence="3">IS110 family transposase</fullName>
    </submittedName>
</protein>